<dbReference type="OrthoDB" id="6159398at2759"/>
<dbReference type="Pfam" id="PF07679">
    <property type="entry name" value="I-set"/>
    <property type="match status" value="1"/>
</dbReference>
<dbReference type="GO" id="GO:0031672">
    <property type="term" value="C:A band"/>
    <property type="evidence" value="ECO:0007669"/>
    <property type="project" value="UniProtKB-ARBA"/>
</dbReference>
<dbReference type="AlphaFoldDB" id="A0A811KQP6"/>
<dbReference type="InterPro" id="IPR013783">
    <property type="entry name" value="Ig-like_fold"/>
</dbReference>
<evidence type="ECO:0000256" key="2">
    <source>
        <dbReference type="ARBA" id="ARBA00022490"/>
    </source>
</evidence>
<keyword evidence="6" id="KW-1185">Reference proteome</keyword>
<feature type="domain" description="Ig-like" evidence="4">
    <location>
        <begin position="62"/>
        <end position="150"/>
    </location>
</feature>
<comment type="subcellular location">
    <subcellularLocation>
        <location evidence="1">Cytoplasm</location>
    </subcellularLocation>
</comment>
<dbReference type="InterPro" id="IPR013098">
    <property type="entry name" value="Ig_I-set"/>
</dbReference>
<keyword evidence="3" id="KW-0393">Immunoglobulin domain</keyword>
<organism evidence="5 6">
    <name type="scientific">Bursaphelenchus okinawaensis</name>
    <dbReference type="NCBI Taxonomy" id="465554"/>
    <lineage>
        <taxon>Eukaryota</taxon>
        <taxon>Metazoa</taxon>
        <taxon>Ecdysozoa</taxon>
        <taxon>Nematoda</taxon>
        <taxon>Chromadorea</taxon>
        <taxon>Rhabditida</taxon>
        <taxon>Tylenchina</taxon>
        <taxon>Tylenchomorpha</taxon>
        <taxon>Aphelenchoidea</taxon>
        <taxon>Aphelenchoididae</taxon>
        <taxon>Bursaphelenchus</taxon>
    </lineage>
</organism>
<reference evidence="5" key="1">
    <citation type="submission" date="2020-09" db="EMBL/GenBank/DDBJ databases">
        <authorList>
            <person name="Kikuchi T."/>
        </authorList>
    </citation>
    <scope>NUCLEOTIDE SEQUENCE</scope>
    <source>
        <strain evidence="5">SH1</strain>
    </source>
</reference>
<evidence type="ECO:0000313" key="5">
    <source>
        <dbReference type="EMBL" id="CAD5217613.1"/>
    </source>
</evidence>
<dbReference type="PROSITE" id="PS50835">
    <property type="entry name" value="IG_LIKE"/>
    <property type="match status" value="1"/>
</dbReference>
<dbReference type="Gene3D" id="2.60.40.10">
    <property type="entry name" value="Immunoglobulins"/>
    <property type="match status" value="1"/>
</dbReference>
<name>A0A811KQP6_9BILA</name>
<protein>
    <recommendedName>
        <fullName evidence="4">Ig-like domain-containing protein</fullName>
    </recommendedName>
</protein>
<dbReference type="SMART" id="SM00408">
    <property type="entry name" value="IGc2"/>
    <property type="match status" value="1"/>
</dbReference>
<dbReference type="GO" id="GO:0019899">
    <property type="term" value="F:enzyme binding"/>
    <property type="evidence" value="ECO:0007669"/>
    <property type="project" value="UniProtKB-ARBA"/>
</dbReference>
<dbReference type="EMBL" id="CAJFDH010000003">
    <property type="protein sequence ID" value="CAD5217613.1"/>
    <property type="molecule type" value="Genomic_DNA"/>
</dbReference>
<comment type="caution">
    <text evidence="5">The sequence shown here is derived from an EMBL/GenBank/DDBJ whole genome shotgun (WGS) entry which is preliminary data.</text>
</comment>
<evidence type="ECO:0000256" key="1">
    <source>
        <dbReference type="ARBA" id="ARBA00004496"/>
    </source>
</evidence>
<gene>
    <name evidence="5" type="ORF">BOKJ2_LOCUS7175</name>
</gene>
<dbReference type="PANTHER" id="PTHR14340">
    <property type="entry name" value="MICROFIBRIL-ASSOCIATED GLYCOPROTEIN 3"/>
    <property type="match status" value="1"/>
</dbReference>
<dbReference type="FunFam" id="2.60.40.10:FF:000425">
    <property type="entry name" value="Myosin light chain kinase"/>
    <property type="match status" value="1"/>
</dbReference>
<dbReference type="InterPro" id="IPR003598">
    <property type="entry name" value="Ig_sub2"/>
</dbReference>
<keyword evidence="2" id="KW-0963">Cytoplasm</keyword>
<dbReference type="SUPFAM" id="SSF48726">
    <property type="entry name" value="Immunoglobulin"/>
    <property type="match status" value="1"/>
</dbReference>
<evidence type="ECO:0000256" key="3">
    <source>
        <dbReference type="ARBA" id="ARBA00023319"/>
    </source>
</evidence>
<dbReference type="Proteomes" id="UP000783686">
    <property type="component" value="Unassembled WGS sequence"/>
</dbReference>
<accession>A0A811KQP6</accession>
<proteinExistence type="predicted"/>
<dbReference type="InterPro" id="IPR036179">
    <property type="entry name" value="Ig-like_dom_sf"/>
</dbReference>
<dbReference type="PANTHER" id="PTHR14340:SF9">
    <property type="entry name" value="FIBRONECTIN TYPE-III DOMAIN-CONTAINING PROTEIN"/>
    <property type="match status" value="1"/>
</dbReference>
<dbReference type="Proteomes" id="UP000614601">
    <property type="component" value="Unassembled WGS sequence"/>
</dbReference>
<evidence type="ECO:0000313" key="6">
    <source>
        <dbReference type="Proteomes" id="UP000614601"/>
    </source>
</evidence>
<dbReference type="InterPro" id="IPR007110">
    <property type="entry name" value="Ig-like_dom"/>
</dbReference>
<dbReference type="EMBL" id="CAJFCW020000003">
    <property type="protein sequence ID" value="CAG9108130.1"/>
    <property type="molecule type" value="Genomic_DNA"/>
</dbReference>
<evidence type="ECO:0000259" key="4">
    <source>
        <dbReference type="PROSITE" id="PS50835"/>
    </source>
</evidence>
<sequence length="192" mass="22554">MARVIVLRDDDDYVPENYIMTRHGKTYRPISRRQILHEEDDDLDFRATRPFAKRSTRKHTVPEFSHRLEDQWHHHDDTIVLKVNFSGYPQPEVTWFKGQSPIFSEMRRTVHTSDNSTELCIFNAQKEDGGFYSCRIENDMGVRETSCHVHIGDTGKLPGKNAKLLAAMNYRTYRNALYTPSYTYSRFAGTWM</sequence>